<dbReference type="RefSeq" id="WP_120192818.1">
    <property type="nucleotide sequence ID" value="NZ_RAPK01000008.1"/>
</dbReference>
<dbReference type="EC" id="1.10.3.-" evidence="9"/>
<keyword evidence="6 9" id="KW-1133">Transmembrane helix</keyword>
<evidence type="ECO:0000256" key="5">
    <source>
        <dbReference type="ARBA" id="ARBA00022692"/>
    </source>
</evidence>
<comment type="similarity">
    <text evidence="3 9">Belongs to the cytochrome c oxidase bacterial subunit 4 family.</text>
</comment>
<evidence type="ECO:0000256" key="7">
    <source>
        <dbReference type="ARBA" id="ARBA00023002"/>
    </source>
</evidence>
<evidence type="ECO:0000256" key="1">
    <source>
        <dbReference type="ARBA" id="ARBA00000725"/>
    </source>
</evidence>
<comment type="subcellular location">
    <subcellularLocation>
        <location evidence="2 9">Cell membrane</location>
        <topology evidence="2 9">Multi-pass membrane protein</topology>
    </subcellularLocation>
</comment>
<keyword evidence="8 9" id="KW-0472">Membrane</keyword>
<keyword evidence="11" id="KW-1185">Reference proteome</keyword>
<dbReference type="GO" id="GO:0015990">
    <property type="term" value="P:electron transport coupled proton transport"/>
    <property type="evidence" value="ECO:0007669"/>
    <property type="project" value="TreeGrafter"/>
</dbReference>
<dbReference type="OrthoDB" id="2361460at2"/>
<evidence type="ECO:0000256" key="6">
    <source>
        <dbReference type="ARBA" id="ARBA00022989"/>
    </source>
</evidence>
<evidence type="ECO:0000313" key="11">
    <source>
        <dbReference type="Proteomes" id="UP000285120"/>
    </source>
</evidence>
<dbReference type="EMBL" id="RAPK01000008">
    <property type="protein sequence ID" value="RKD73334.1"/>
    <property type="molecule type" value="Genomic_DNA"/>
</dbReference>
<comment type="caution">
    <text evidence="10">The sequence shown here is derived from an EMBL/GenBank/DDBJ whole genome shotgun (WGS) entry which is preliminary data.</text>
</comment>
<sequence>MSSHSESRFPIKHLIGYIASIVLTGAAAWIALGTELPMGWIVAGIMALAIIQAGIQLFMFMHITETDSGGIQLGNMIYAFGIAGIIVLGSIWVMSFGYHDHGTDGGGSETEEHGGDH</sequence>
<name>A0A419V4B8_9BACL</name>
<evidence type="ECO:0000256" key="2">
    <source>
        <dbReference type="ARBA" id="ARBA00004651"/>
    </source>
</evidence>
<feature type="transmembrane region" description="Helical" evidence="9">
    <location>
        <begin position="14"/>
        <end position="32"/>
    </location>
</feature>
<dbReference type="InterPro" id="IPR005171">
    <property type="entry name" value="Cyt_c_oxidase_su4_prok"/>
</dbReference>
<dbReference type="AlphaFoldDB" id="A0A419V4B8"/>
<comment type="catalytic activity">
    <reaction evidence="1 9">
        <text>2 a quinol + O2 = 2 a quinone + 2 H2O</text>
        <dbReference type="Rhea" id="RHEA:55376"/>
        <dbReference type="ChEBI" id="CHEBI:15377"/>
        <dbReference type="ChEBI" id="CHEBI:15379"/>
        <dbReference type="ChEBI" id="CHEBI:24646"/>
        <dbReference type="ChEBI" id="CHEBI:132124"/>
    </reaction>
</comment>
<protein>
    <recommendedName>
        <fullName evidence="9">Quinol oxidase subunit 4</fullName>
        <ecNumber evidence="9">1.10.3.-</ecNumber>
    </recommendedName>
</protein>
<dbReference type="PANTHER" id="PTHR36835">
    <property type="entry name" value="CYTOCHROME BO(3) UBIQUINOL OXIDASE SUBUNIT 4"/>
    <property type="match status" value="1"/>
</dbReference>
<evidence type="ECO:0000256" key="4">
    <source>
        <dbReference type="ARBA" id="ARBA00022475"/>
    </source>
</evidence>
<dbReference type="Pfam" id="PF03626">
    <property type="entry name" value="COX4_pro"/>
    <property type="match status" value="1"/>
</dbReference>
<reference evidence="10 11" key="1">
    <citation type="submission" date="2018-09" db="EMBL/GenBank/DDBJ databases">
        <title>Genomic Encyclopedia of Archaeal and Bacterial Type Strains, Phase II (KMG-II): from individual species to whole genera.</title>
        <authorList>
            <person name="Goeker M."/>
        </authorList>
    </citation>
    <scope>NUCLEOTIDE SEQUENCE [LARGE SCALE GENOMIC DNA]</scope>
    <source>
        <strain evidence="10 11">DSM 17008</strain>
    </source>
</reference>
<evidence type="ECO:0000256" key="8">
    <source>
        <dbReference type="ARBA" id="ARBA00023136"/>
    </source>
</evidence>
<keyword evidence="4 9" id="KW-1003">Cell membrane</keyword>
<comment type="function">
    <text evidence="9">Catalyzes quinol oxidation with the concomitant reduction of oxygen to water.</text>
</comment>
<feature type="transmembrane region" description="Helical" evidence="9">
    <location>
        <begin position="73"/>
        <end position="94"/>
    </location>
</feature>
<dbReference type="NCBIfam" id="TIGR02901">
    <property type="entry name" value="QoxD"/>
    <property type="match status" value="1"/>
</dbReference>
<dbReference type="InterPro" id="IPR014250">
    <property type="entry name" value="QoxD"/>
</dbReference>
<dbReference type="GO" id="GO:0016682">
    <property type="term" value="F:oxidoreductase activity, acting on diphenols and related substances as donors, oxygen as acceptor"/>
    <property type="evidence" value="ECO:0007669"/>
    <property type="project" value="UniProtKB-UniRule"/>
</dbReference>
<dbReference type="GO" id="GO:0009486">
    <property type="term" value="F:cytochrome bo3 ubiquinol oxidase activity"/>
    <property type="evidence" value="ECO:0007669"/>
    <property type="project" value="TreeGrafter"/>
</dbReference>
<keyword evidence="7 9" id="KW-0560">Oxidoreductase</keyword>
<proteinExistence type="inferred from homology"/>
<keyword evidence="5 9" id="KW-0812">Transmembrane</keyword>
<organism evidence="10 11">
    <name type="scientific">Sinobaca qinghaiensis</name>
    <dbReference type="NCBI Taxonomy" id="342944"/>
    <lineage>
        <taxon>Bacteria</taxon>
        <taxon>Bacillati</taxon>
        <taxon>Bacillota</taxon>
        <taxon>Bacilli</taxon>
        <taxon>Bacillales</taxon>
        <taxon>Sporolactobacillaceae</taxon>
        <taxon>Sinobaca</taxon>
    </lineage>
</organism>
<feature type="transmembrane region" description="Helical" evidence="9">
    <location>
        <begin position="38"/>
        <end position="61"/>
    </location>
</feature>
<dbReference type="GO" id="GO:0042773">
    <property type="term" value="P:ATP synthesis coupled electron transport"/>
    <property type="evidence" value="ECO:0007669"/>
    <property type="project" value="UniProtKB-UniRule"/>
</dbReference>
<dbReference type="Proteomes" id="UP000285120">
    <property type="component" value="Unassembled WGS sequence"/>
</dbReference>
<gene>
    <name evidence="10" type="ORF">ATL39_1626</name>
</gene>
<evidence type="ECO:0000256" key="9">
    <source>
        <dbReference type="RuleBase" id="RU367153"/>
    </source>
</evidence>
<dbReference type="GO" id="GO:0005886">
    <property type="term" value="C:plasma membrane"/>
    <property type="evidence" value="ECO:0007669"/>
    <property type="project" value="UniProtKB-SubCell"/>
</dbReference>
<dbReference type="GO" id="GO:0019646">
    <property type="term" value="P:aerobic electron transport chain"/>
    <property type="evidence" value="ECO:0007669"/>
    <property type="project" value="TreeGrafter"/>
</dbReference>
<dbReference type="PANTHER" id="PTHR36835:SF1">
    <property type="entry name" value="CYTOCHROME BO(3) UBIQUINOL OXIDASE SUBUNIT 4"/>
    <property type="match status" value="1"/>
</dbReference>
<evidence type="ECO:0000256" key="3">
    <source>
        <dbReference type="ARBA" id="ARBA00008079"/>
    </source>
</evidence>
<dbReference type="GO" id="GO:0015078">
    <property type="term" value="F:proton transmembrane transporter activity"/>
    <property type="evidence" value="ECO:0007669"/>
    <property type="project" value="TreeGrafter"/>
</dbReference>
<evidence type="ECO:0000313" key="10">
    <source>
        <dbReference type="EMBL" id="RKD73334.1"/>
    </source>
</evidence>
<dbReference type="InterPro" id="IPR050968">
    <property type="entry name" value="Cytochrome_c_oxidase_bac_sub4"/>
</dbReference>
<dbReference type="GO" id="GO:0009319">
    <property type="term" value="C:cytochrome o ubiquinol oxidase complex"/>
    <property type="evidence" value="ECO:0007669"/>
    <property type="project" value="TreeGrafter"/>
</dbReference>
<accession>A0A419V4B8</accession>